<dbReference type="AlphaFoldDB" id="A0A2K8KZP4"/>
<dbReference type="RefSeq" id="WP_100278221.1">
    <property type="nucleotide sequence ID" value="NZ_CP018799.1"/>
</dbReference>
<evidence type="ECO:0000313" key="2">
    <source>
        <dbReference type="Proteomes" id="UP000231701"/>
    </source>
</evidence>
<organism evidence="1 2">
    <name type="scientific">Mariprofundus aestuarium</name>
    <dbReference type="NCBI Taxonomy" id="1921086"/>
    <lineage>
        <taxon>Bacteria</taxon>
        <taxon>Pseudomonadati</taxon>
        <taxon>Pseudomonadota</taxon>
        <taxon>Candidatius Mariprofundia</taxon>
        <taxon>Mariprofundales</taxon>
        <taxon>Mariprofundaceae</taxon>
        <taxon>Mariprofundus</taxon>
    </lineage>
</organism>
<dbReference type="EMBL" id="CP018799">
    <property type="protein sequence ID" value="ATX80457.1"/>
    <property type="molecule type" value="Genomic_DNA"/>
</dbReference>
<dbReference type="Proteomes" id="UP000231701">
    <property type="component" value="Chromosome"/>
</dbReference>
<evidence type="ECO:0008006" key="3">
    <source>
        <dbReference type="Google" id="ProtNLM"/>
    </source>
</evidence>
<accession>A0A2K8KZP4</accession>
<dbReference type="Pfam" id="PF13698">
    <property type="entry name" value="DUF4156"/>
    <property type="match status" value="1"/>
</dbReference>
<proteinExistence type="predicted"/>
<dbReference type="OrthoDB" id="6120981at2"/>
<name>A0A2K8KZP4_MARES</name>
<reference evidence="1 2" key="1">
    <citation type="submission" date="2016-12" db="EMBL/GenBank/DDBJ databases">
        <title>Isolation and genomic insights into novel planktonic Zetaproteobacteria from stratified waters of the Chesapeake Bay.</title>
        <authorList>
            <person name="McAllister S.M."/>
            <person name="Kato S."/>
            <person name="Chan C.S."/>
            <person name="Chiu B.K."/>
            <person name="Field E.K."/>
        </authorList>
    </citation>
    <scope>NUCLEOTIDE SEQUENCE [LARGE SCALE GENOMIC DNA]</scope>
    <source>
        <strain evidence="1 2">CP-5</strain>
    </source>
</reference>
<sequence>MRKAEWIYFAVAMLVVGGCTPWVKATDAGSTVTVATFEQVKACANLGKVTVTVLDKVAFIPRSEEQVSGELENMAKNSAAEMSGDTIVAVSKVTDGEQAFNVYRCGK</sequence>
<dbReference type="PROSITE" id="PS51257">
    <property type="entry name" value="PROKAR_LIPOPROTEIN"/>
    <property type="match status" value="1"/>
</dbReference>
<dbReference type="KEGG" id="maes:Ga0123461_2051"/>
<gene>
    <name evidence="1" type="ORF">Ga0123461_2051</name>
</gene>
<dbReference type="InterPro" id="IPR025294">
    <property type="entry name" value="DUF4156"/>
</dbReference>
<keyword evidence="2" id="KW-1185">Reference proteome</keyword>
<protein>
    <recommendedName>
        <fullName evidence="3">DUF4156 domain-containing protein</fullName>
    </recommendedName>
</protein>
<evidence type="ECO:0000313" key="1">
    <source>
        <dbReference type="EMBL" id="ATX80457.1"/>
    </source>
</evidence>